<feature type="region of interest" description="Disordered" evidence="1">
    <location>
        <begin position="221"/>
        <end position="241"/>
    </location>
</feature>
<reference evidence="4 5" key="1">
    <citation type="submission" date="2023-08" db="EMBL/GenBank/DDBJ databases">
        <title>Annotated Genome Sequence of Vanrija albida AlHP1.</title>
        <authorList>
            <person name="Herzog R."/>
        </authorList>
    </citation>
    <scope>NUCLEOTIDE SEQUENCE [LARGE SCALE GENOMIC DNA]</scope>
    <source>
        <strain evidence="4 5">AlHP1</strain>
    </source>
</reference>
<feature type="compositionally biased region" description="Basic and acidic residues" evidence="1">
    <location>
        <begin position="318"/>
        <end position="343"/>
    </location>
</feature>
<evidence type="ECO:0000313" key="4">
    <source>
        <dbReference type="EMBL" id="KAL1408977.1"/>
    </source>
</evidence>
<dbReference type="RefSeq" id="XP_069208921.1">
    <property type="nucleotide sequence ID" value="XM_069354279.1"/>
</dbReference>
<keyword evidence="2" id="KW-0472">Membrane</keyword>
<feature type="region of interest" description="Disordered" evidence="1">
    <location>
        <begin position="651"/>
        <end position="674"/>
    </location>
</feature>
<dbReference type="CDD" id="cd00060">
    <property type="entry name" value="FHA"/>
    <property type="match status" value="1"/>
</dbReference>
<feature type="compositionally biased region" description="Acidic residues" evidence="1">
    <location>
        <begin position="524"/>
        <end position="552"/>
    </location>
</feature>
<feature type="compositionally biased region" description="Basic and acidic residues" evidence="1">
    <location>
        <begin position="352"/>
        <end position="366"/>
    </location>
</feature>
<dbReference type="GeneID" id="95986837"/>
<feature type="compositionally biased region" description="Polar residues" evidence="1">
    <location>
        <begin position="367"/>
        <end position="377"/>
    </location>
</feature>
<keyword evidence="2" id="KW-1133">Transmembrane helix</keyword>
<dbReference type="InterPro" id="IPR008984">
    <property type="entry name" value="SMAD_FHA_dom_sf"/>
</dbReference>
<organism evidence="4 5">
    <name type="scientific">Vanrija albida</name>
    <dbReference type="NCBI Taxonomy" id="181172"/>
    <lineage>
        <taxon>Eukaryota</taxon>
        <taxon>Fungi</taxon>
        <taxon>Dikarya</taxon>
        <taxon>Basidiomycota</taxon>
        <taxon>Agaricomycotina</taxon>
        <taxon>Tremellomycetes</taxon>
        <taxon>Trichosporonales</taxon>
        <taxon>Trichosporonaceae</taxon>
        <taxon>Vanrija</taxon>
    </lineage>
</organism>
<feature type="region of interest" description="Disordered" evidence="1">
    <location>
        <begin position="310"/>
        <end position="418"/>
    </location>
</feature>
<dbReference type="InterPro" id="IPR000253">
    <property type="entry name" value="FHA_dom"/>
</dbReference>
<protein>
    <recommendedName>
        <fullName evidence="3">FHA domain-containing protein</fullName>
    </recommendedName>
</protein>
<feature type="transmembrane region" description="Helical" evidence="2">
    <location>
        <begin position="687"/>
        <end position="709"/>
    </location>
</feature>
<dbReference type="Proteomes" id="UP001565368">
    <property type="component" value="Unassembled WGS sequence"/>
</dbReference>
<feature type="region of interest" description="Disordered" evidence="1">
    <location>
        <begin position="442"/>
        <end position="594"/>
    </location>
</feature>
<evidence type="ECO:0000313" key="5">
    <source>
        <dbReference type="Proteomes" id="UP001565368"/>
    </source>
</evidence>
<keyword evidence="5" id="KW-1185">Reference proteome</keyword>
<feature type="compositionally biased region" description="Acidic residues" evidence="1">
    <location>
        <begin position="488"/>
        <end position="504"/>
    </location>
</feature>
<dbReference type="SUPFAM" id="SSF49879">
    <property type="entry name" value="SMAD/FHA domain"/>
    <property type="match status" value="1"/>
</dbReference>
<dbReference type="SMART" id="SM00240">
    <property type="entry name" value="FHA"/>
    <property type="match status" value="1"/>
</dbReference>
<keyword evidence="2" id="KW-0812">Transmembrane</keyword>
<feature type="region of interest" description="Disordered" evidence="1">
    <location>
        <begin position="51"/>
        <end position="81"/>
    </location>
</feature>
<comment type="caution">
    <text evidence="4">The sequence shown here is derived from an EMBL/GenBank/DDBJ whole genome shotgun (WGS) entry which is preliminary data.</text>
</comment>
<dbReference type="EMBL" id="JBBXJM010000004">
    <property type="protein sequence ID" value="KAL1408977.1"/>
    <property type="molecule type" value="Genomic_DNA"/>
</dbReference>
<proteinExistence type="predicted"/>
<feature type="compositionally biased region" description="Polar residues" evidence="1">
    <location>
        <begin position="561"/>
        <end position="576"/>
    </location>
</feature>
<feature type="domain" description="FHA" evidence="3">
    <location>
        <begin position="70"/>
        <end position="122"/>
    </location>
</feature>
<feature type="compositionally biased region" description="Acidic residues" evidence="1">
    <location>
        <begin position="465"/>
        <end position="477"/>
    </location>
</feature>
<dbReference type="Gene3D" id="2.60.200.20">
    <property type="match status" value="1"/>
</dbReference>
<sequence length="711" mass="76050">MAWFNPLLEPSALPSPSYPIEPETKYLRLTILDSHDKNAARDVTVSELVQSLTDDGDDNPRSAAPSKSGFHIGRRPAGNTPQAFTSRVLSRSHAQFVVDVNGFVFVHDLESMHGTYIQGSPGVLPVTVPSGRALQVLEGDVLIFGKPISMRGEHHQPLRIKLNFCFPGAGKLEDGRTRRTETTFATLEDICLIDSNLNPSPAAQSQPRRFSYGIPESLLYESDADEDLPRGTPTDDMGDPINDDIVVVDDDDEAEVISAPRPVIVVDVVDQVVVIDNDDDASDNIEADEIEPARGLTALVSAPTIDLAAVFGDDGDSEHDHSSSDSEHGHNEEDHDASDHGDEDHSEEDHGEGEHDSGDPWRHGRTDAQSPQPQFTPASPALSPVPAYSPAPYILREPSVDLDPVQPSQASAADPFSQAAGQVARAAAAIAFDRFLADLERNDAEDSSDAESNPSNARRTRASEIDIEVEGPLDLDFDIQHPVFCHSDDEDHEDEDHEEEDEDSDGHIFECDCTECYPIWSSESEAEASDGEEEEDDHDSESESMSEGEDVNADEHDVVATPNTQDKSVGVSSYHTGTALPSPPLSAGDESPVVQVKPLESEAMSTPTVTRAAGLLTPPSTRKRTFAAMEDAEVDATGAAPAIEVTAAALETPSKPGPVKAATPAPVADAPAPERRIKRQRGLASDIGLVAFGVALGAVGTIAGLLQLAGE</sequence>
<dbReference type="Pfam" id="PF00498">
    <property type="entry name" value="FHA"/>
    <property type="match status" value="1"/>
</dbReference>
<evidence type="ECO:0000256" key="2">
    <source>
        <dbReference type="SAM" id="Phobius"/>
    </source>
</evidence>
<name>A0ABR3Q369_9TREE</name>
<evidence type="ECO:0000259" key="3">
    <source>
        <dbReference type="PROSITE" id="PS50006"/>
    </source>
</evidence>
<evidence type="ECO:0000256" key="1">
    <source>
        <dbReference type="SAM" id="MobiDB-lite"/>
    </source>
</evidence>
<gene>
    <name evidence="4" type="ORF">Q8F55_005794</name>
</gene>
<dbReference type="PROSITE" id="PS50006">
    <property type="entry name" value="FHA_DOMAIN"/>
    <property type="match status" value="1"/>
</dbReference>
<feature type="compositionally biased region" description="Low complexity" evidence="1">
    <location>
        <begin position="657"/>
        <end position="671"/>
    </location>
</feature>
<accession>A0ABR3Q369</accession>
<feature type="region of interest" description="Disordered" evidence="1">
    <location>
        <begin position="602"/>
        <end position="621"/>
    </location>
</feature>